<dbReference type="GO" id="GO:0020037">
    <property type="term" value="F:heme binding"/>
    <property type="evidence" value="ECO:0007669"/>
    <property type="project" value="InterPro"/>
</dbReference>
<comment type="caution">
    <text evidence="2">The sequence shown here is derived from an EMBL/GenBank/DDBJ whole genome shotgun (WGS) entry which is preliminary data.</text>
</comment>
<evidence type="ECO:0000256" key="1">
    <source>
        <dbReference type="SAM" id="Phobius"/>
    </source>
</evidence>
<sequence length="481" mass="54362">MSNAIYLIVFIATTVLISYHLWHSRLLPRAAQPEISVGFGIEHISDPILCHQLIECKQARGSKPKRLSIQKARAPPNQRLRNVFNIDNGFTSTDPIFVDKFVREASQRIKLGSLEWLKLGLMLLHTSRQWISVGFNTDSWKSRQCNSVPPSPPASHCSDKLDITSLVQVLTLKATLATVLKGEAENCPKDFEMLHLAQQINRGWIQSKINTWAGDDIRGIDFQHNDPLRTTLNALFPQAGPEQNPLNLLLPSFETMWRVVLRALLELKFQSGRDHPEWGKAIETFCRDPTKAKFEKRPTLREDLSTTADAKGDVQSNRGVEPSVKDIVMEALRLYPPTRRIYRAYEWEDTTAKYGPGNLREVEAVGRTSSKIIAADIEACHLRSDIWGPGAARFDPSRWMNITPDQKSAFMPFGYGVCECPAKAVFGPWMIAILVGALLSALDDDGWTLWCADDRVMRCLASEERLMMGRDAYDELKIFRS</sequence>
<dbReference type="Gene3D" id="1.10.630.10">
    <property type="entry name" value="Cytochrome P450"/>
    <property type="match status" value="1"/>
</dbReference>
<dbReference type="SUPFAM" id="SSF48264">
    <property type="entry name" value="Cytochrome P450"/>
    <property type="match status" value="1"/>
</dbReference>
<dbReference type="EMBL" id="MNBE01000754">
    <property type="protein sequence ID" value="OKO91114.1"/>
    <property type="molecule type" value="Genomic_DNA"/>
</dbReference>
<dbReference type="InterPro" id="IPR036396">
    <property type="entry name" value="Cyt_P450_sf"/>
</dbReference>
<evidence type="ECO:0000313" key="3">
    <source>
        <dbReference type="Proteomes" id="UP000186955"/>
    </source>
</evidence>
<accession>A0A1Q5SSZ7</accession>
<keyword evidence="1" id="KW-1133">Transmembrane helix</keyword>
<proteinExistence type="predicted"/>
<organism evidence="2 3">
    <name type="scientific">Penicillium subrubescens</name>
    <dbReference type="NCBI Taxonomy" id="1316194"/>
    <lineage>
        <taxon>Eukaryota</taxon>
        <taxon>Fungi</taxon>
        <taxon>Dikarya</taxon>
        <taxon>Ascomycota</taxon>
        <taxon>Pezizomycotina</taxon>
        <taxon>Eurotiomycetes</taxon>
        <taxon>Eurotiomycetidae</taxon>
        <taxon>Eurotiales</taxon>
        <taxon>Aspergillaceae</taxon>
        <taxon>Penicillium</taxon>
    </lineage>
</organism>
<dbReference type="AlphaFoldDB" id="A0A1Q5SSZ7"/>
<dbReference type="STRING" id="1316194.A0A1Q5SSZ7"/>
<gene>
    <name evidence="2" type="ORF">PENSUB_13103</name>
</gene>
<dbReference type="OrthoDB" id="10029320at2759"/>
<dbReference type="Proteomes" id="UP000186955">
    <property type="component" value="Unassembled WGS sequence"/>
</dbReference>
<feature type="transmembrane region" description="Helical" evidence="1">
    <location>
        <begin position="5"/>
        <end position="22"/>
    </location>
</feature>
<dbReference type="GO" id="GO:0004497">
    <property type="term" value="F:monooxygenase activity"/>
    <property type="evidence" value="ECO:0007669"/>
    <property type="project" value="InterPro"/>
</dbReference>
<keyword evidence="3" id="KW-1185">Reference proteome</keyword>
<dbReference type="GO" id="GO:0005506">
    <property type="term" value="F:iron ion binding"/>
    <property type="evidence" value="ECO:0007669"/>
    <property type="project" value="InterPro"/>
</dbReference>
<evidence type="ECO:0008006" key="4">
    <source>
        <dbReference type="Google" id="ProtNLM"/>
    </source>
</evidence>
<evidence type="ECO:0000313" key="2">
    <source>
        <dbReference type="EMBL" id="OKO91114.1"/>
    </source>
</evidence>
<name>A0A1Q5SSZ7_9EURO</name>
<keyword evidence="1" id="KW-0472">Membrane</keyword>
<reference evidence="2 3" key="1">
    <citation type="submission" date="2016-10" db="EMBL/GenBank/DDBJ databases">
        <title>Genome sequence of the ascomycete fungus Penicillium subrubescens.</title>
        <authorList>
            <person name="De Vries R.P."/>
            <person name="Peng M."/>
            <person name="Dilokpimol A."/>
            <person name="Hilden K."/>
            <person name="Makela M.R."/>
            <person name="Grigoriev I."/>
            <person name="Riley R."/>
            <person name="Granchi Z."/>
        </authorList>
    </citation>
    <scope>NUCLEOTIDE SEQUENCE [LARGE SCALE GENOMIC DNA]</scope>
    <source>
        <strain evidence="2 3">CBS 132785</strain>
    </source>
</reference>
<dbReference type="GO" id="GO:0016705">
    <property type="term" value="F:oxidoreductase activity, acting on paired donors, with incorporation or reduction of molecular oxygen"/>
    <property type="evidence" value="ECO:0007669"/>
    <property type="project" value="InterPro"/>
</dbReference>
<protein>
    <recommendedName>
        <fullName evidence="4">Cytochrome P450</fullName>
    </recommendedName>
</protein>
<keyword evidence="1" id="KW-0812">Transmembrane</keyword>